<dbReference type="KEGG" id="pseb:EOK75_11420"/>
<dbReference type="SUPFAM" id="SSF54060">
    <property type="entry name" value="His-Me finger endonucleases"/>
    <property type="match status" value="1"/>
</dbReference>
<sequence>MLTQKRLRTVLSYDPETGAFTWNQGFRKGTTVGTLHDGRGFLKVSIDGQRYLLHRLAWLWMTGAMPTSNIKHLDGNRSNNRWCNLRLGDRMQKSSHRGPRRNETSIPGVWEVGDKFEATVGVDGLILSLGEFETARAAQDAIIRAIRRGQESQRRKRPNAAVI</sequence>
<protein>
    <submittedName>
        <fullName evidence="2">HNH endonuclease</fullName>
    </submittedName>
</protein>
<dbReference type="AlphaFoldDB" id="A0A4P8EH81"/>
<dbReference type="Pfam" id="PF13392">
    <property type="entry name" value="HNH_3"/>
    <property type="match status" value="1"/>
</dbReference>
<reference evidence="2 3" key="1">
    <citation type="submission" date="2019-05" db="EMBL/GenBank/DDBJ databases">
        <title>Pseudorhodobacter turbinis sp. nov., isolated from the gut of the Korean turban shell.</title>
        <authorList>
            <person name="Jeong Y.-S."/>
            <person name="Kang W.-R."/>
            <person name="Bae J.-W."/>
        </authorList>
    </citation>
    <scope>NUCLEOTIDE SEQUENCE [LARGE SCALE GENOMIC DNA]</scope>
    <source>
        <strain evidence="2 3">S12M18</strain>
    </source>
</reference>
<organism evidence="2 3">
    <name type="scientific">Pseudorhodobacter turbinis</name>
    <dbReference type="NCBI Taxonomy" id="2500533"/>
    <lineage>
        <taxon>Bacteria</taxon>
        <taxon>Pseudomonadati</taxon>
        <taxon>Pseudomonadota</taxon>
        <taxon>Alphaproteobacteria</taxon>
        <taxon>Rhodobacterales</taxon>
        <taxon>Paracoccaceae</taxon>
        <taxon>Pseudorhodobacter</taxon>
    </lineage>
</organism>
<evidence type="ECO:0000313" key="3">
    <source>
        <dbReference type="Proteomes" id="UP000298631"/>
    </source>
</evidence>
<dbReference type="RefSeq" id="WP_137194069.1">
    <property type="nucleotide sequence ID" value="NZ_CP039964.1"/>
</dbReference>
<name>A0A4P8EH81_9RHOB</name>
<dbReference type="InterPro" id="IPR044925">
    <property type="entry name" value="His-Me_finger_sf"/>
</dbReference>
<evidence type="ECO:0000259" key="1">
    <source>
        <dbReference type="Pfam" id="PF13392"/>
    </source>
</evidence>
<dbReference type="Gene3D" id="3.90.75.20">
    <property type="match status" value="1"/>
</dbReference>
<feature type="domain" description="HNH nuclease" evidence="1">
    <location>
        <begin position="51"/>
        <end position="90"/>
    </location>
</feature>
<keyword evidence="2" id="KW-0378">Hydrolase</keyword>
<keyword evidence="2" id="KW-0540">Nuclease</keyword>
<accession>A0A4P8EH81</accession>
<dbReference type="InterPro" id="IPR003615">
    <property type="entry name" value="HNH_nuc"/>
</dbReference>
<dbReference type="OrthoDB" id="388551at2"/>
<keyword evidence="2" id="KW-0255">Endonuclease</keyword>
<gene>
    <name evidence="2" type="ORF">EOK75_11420</name>
</gene>
<keyword evidence="3" id="KW-1185">Reference proteome</keyword>
<proteinExistence type="predicted"/>
<dbReference type="EMBL" id="CP039964">
    <property type="protein sequence ID" value="QCO56286.1"/>
    <property type="molecule type" value="Genomic_DNA"/>
</dbReference>
<dbReference type="Proteomes" id="UP000298631">
    <property type="component" value="Chromosome"/>
</dbReference>
<dbReference type="GO" id="GO:0004519">
    <property type="term" value="F:endonuclease activity"/>
    <property type="evidence" value="ECO:0007669"/>
    <property type="project" value="UniProtKB-KW"/>
</dbReference>
<evidence type="ECO:0000313" key="2">
    <source>
        <dbReference type="EMBL" id="QCO56286.1"/>
    </source>
</evidence>